<organism evidence="2 3">
    <name type="scientific">Phorcysia thermohydrogeniphila</name>
    <dbReference type="NCBI Taxonomy" id="936138"/>
    <lineage>
        <taxon>Bacteria</taxon>
        <taxon>Pseudomonadati</taxon>
        <taxon>Aquificota</taxon>
        <taxon>Aquificia</taxon>
        <taxon>Desulfurobacteriales</taxon>
        <taxon>Desulfurobacteriaceae</taxon>
        <taxon>Phorcysia</taxon>
    </lineage>
</organism>
<dbReference type="Proteomes" id="UP000295777">
    <property type="component" value="Unassembled WGS sequence"/>
</dbReference>
<accession>A0A4V2PDC4</accession>
<evidence type="ECO:0000313" key="3">
    <source>
        <dbReference type="Proteomes" id="UP000295777"/>
    </source>
</evidence>
<dbReference type="InterPro" id="IPR002545">
    <property type="entry name" value="CheW-lke_dom"/>
</dbReference>
<feature type="domain" description="CheW-like" evidence="1">
    <location>
        <begin position="25"/>
        <end position="167"/>
    </location>
</feature>
<dbReference type="Pfam" id="PF01584">
    <property type="entry name" value="CheW"/>
    <property type="match status" value="1"/>
</dbReference>
<dbReference type="GO" id="GO:0007165">
    <property type="term" value="P:signal transduction"/>
    <property type="evidence" value="ECO:0007669"/>
    <property type="project" value="InterPro"/>
</dbReference>
<dbReference type="GO" id="GO:0006935">
    <property type="term" value="P:chemotaxis"/>
    <property type="evidence" value="ECO:0007669"/>
    <property type="project" value="InterPro"/>
</dbReference>
<dbReference type="InterPro" id="IPR036061">
    <property type="entry name" value="CheW-like_dom_sf"/>
</dbReference>
<dbReference type="RefSeq" id="WP_132526405.1">
    <property type="nucleotide sequence ID" value="NZ_SMFV01000003.1"/>
</dbReference>
<proteinExistence type="predicted"/>
<dbReference type="SMART" id="SM00260">
    <property type="entry name" value="CheW"/>
    <property type="match status" value="1"/>
</dbReference>
<dbReference type="InterPro" id="IPR039315">
    <property type="entry name" value="CheW"/>
</dbReference>
<reference evidence="2 3" key="1">
    <citation type="submission" date="2019-03" db="EMBL/GenBank/DDBJ databases">
        <title>Genomic Encyclopedia of Archaeal and Bacterial Type Strains, Phase II (KMG-II): from individual species to whole genera.</title>
        <authorList>
            <person name="Goeker M."/>
        </authorList>
    </citation>
    <scope>NUCLEOTIDE SEQUENCE [LARGE SCALE GENOMIC DNA]</scope>
    <source>
        <strain evidence="2 3">DSM 24425</strain>
    </source>
</reference>
<dbReference type="Gene3D" id="2.30.30.40">
    <property type="entry name" value="SH3 Domains"/>
    <property type="match status" value="1"/>
</dbReference>
<dbReference type="Gene3D" id="2.40.50.180">
    <property type="entry name" value="CheA-289, Domain 4"/>
    <property type="match status" value="1"/>
</dbReference>
<gene>
    <name evidence="2" type="ORF">CLV27_0999</name>
</gene>
<protein>
    <submittedName>
        <fullName evidence="2">Purine-binding chemotaxis protein CheW</fullName>
    </submittedName>
</protein>
<keyword evidence="3" id="KW-1185">Reference proteome</keyword>
<sequence>MNQPEKKEINVIGVEELIGEVHEKEIQVIAFKLKEELVSVPIEQVVEITNNRDITPVPKAPSFVIGVMNLRGKIVPVINLKEHLGIVDEIPEDIYSRNKIVIVETPKGEVGVVVDEIVGSIKFLEGDILPEPIGTIGIDVKYISGVVQLDRELLIILNIESIFNRED</sequence>
<dbReference type="PROSITE" id="PS50851">
    <property type="entry name" value="CHEW"/>
    <property type="match status" value="1"/>
</dbReference>
<dbReference type="SUPFAM" id="SSF50341">
    <property type="entry name" value="CheW-like"/>
    <property type="match status" value="1"/>
</dbReference>
<dbReference type="GO" id="GO:0005829">
    <property type="term" value="C:cytosol"/>
    <property type="evidence" value="ECO:0007669"/>
    <property type="project" value="TreeGrafter"/>
</dbReference>
<dbReference type="PANTHER" id="PTHR22617:SF23">
    <property type="entry name" value="CHEMOTAXIS PROTEIN CHEW"/>
    <property type="match status" value="1"/>
</dbReference>
<dbReference type="EMBL" id="SMFV01000003">
    <property type="protein sequence ID" value="TCK04566.1"/>
    <property type="molecule type" value="Genomic_DNA"/>
</dbReference>
<evidence type="ECO:0000259" key="1">
    <source>
        <dbReference type="PROSITE" id="PS50851"/>
    </source>
</evidence>
<comment type="caution">
    <text evidence="2">The sequence shown here is derived from an EMBL/GenBank/DDBJ whole genome shotgun (WGS) entry which is preliminary data.</text>
</comment>
<name>A0A4V2PDC4_9BACT</name>
<dbReference type="OrthoDB" id="9794382at2"/>
<dbReference type="AlphaFoldDB" id="A0A4V2PDC4"/>
<dbReference type="PANTHER" id="PTHR22617">
    <property type="entry name" value="CHEMOTAXIS SENSOR HISTIDINE KINASE-RELATED"/>
    <property type="match status" value="1"/>
</dbReference>
<evidence type="ECO:0000313" key="2">
    <source>
        <dbReference type="EMBL" id="TCK04566.1"/>
    </source>
</evidence>